<feature type="region of interest" description="Disordered" evidence="1">
    <location>
        <begin position="365"/>
        <end position="434"/>
    </location>
</feature>
<comment type="caution">
    <text evidence="3">The sequence shown here is derived from an EMBL/GenBank/DDBJ whole genome shotgun (WGS) entry which is preliminary data.</text>
</comment>
<evidence type="ECO:0000256" key="1">
    <source>
        <dbReference type="SAM" id="MobiDB-lite"/>
    </source>
</evidence>
<gene>
    <name evidence="3" type="ORF">F8388_022360</name>
</gene>
<sequence length="434" mass="48690">MEMLELFEDITLEDVVLNKACVGKVVGCKDMPASVVKKILTGVWRRLGPWRMKKCEDGVMGFFFYEEDDCAFVLEKRPWIVNGVLLNLKPWPVEGEVRVAEFEVASFWVQFHGLPTRFLNDENAAIIGKKVGSFLKTDGKSKEELGKGVSKLIVDNGDAPEWDLNGKHRRGTWKRRPPSRVENTVAVKGVEVGVTQKKAPALAGHFRQEENSTGVKDISYLGSTSNGGAARISADRTRDVADEAIHHVEDLRERPHFAQNEDRDIIPNIGPTIAQSLEIPHEWICLSQKPHKFPEPTPLGWPNLDKEAQEMFLKLYGDDVINLYKAQQTLISNPPNLSEMILFLLGNTRKRKAHTWYEPYPAEALAPSNSVSEEPELPKWTPSKEKFCIGSGDNASTSRKGNTRGRKLKSKVANNTAKGTSGVKTRRGRRRKPN</sequence>
<organism evidence="3 4">
    <name type="scientific">Cannabis sativa</name>
    <name type="common">Hemp</name>
    <name type="synonym">Marijuana</name>
    <dbReference type="NCBI Taxonomy" id="3483"/>
    <lineage>
        <taxon>Eukaryota</taxon>
        <taxon>Viridiplantae</taxon>
        <taxon>Streptophyta</taxon>
        <taxon>Embryophyta</taxon>
        <taxon>Tracheophyta</taxon>
        <taxon>Spermatophyta</taxon>
        <taxon>Magnoliopsida</taxon>
        <taxon>eudicotyledons</taxon>
        <taxon>Gunneridae</taxon>
        <taxon>Pentapetalae</taxon>
        <taxon>rosids</taxon>
        <taxon>fabids</taxon>
        <taxon>Rosales</taxon>
        <taxon>Cannabaceae</taxon>
        <taxon>Cannabis</taxon>
    </lineage>
</organism>
<evidence type="ECO:0000313" key="4">
    <source>
        <dbReference type="Proteomes" id="UP000525078"/>
    </source>
</evidence>
<feature type="compositionally biased region" description="Basic residues" evidence="1">
    <location>
        <begin position="401"/>
        <end position="410"/>
    </location>
</feature>
<dbReference type="AlphaFoldDB" id="A0A7J6G8W5"/>
<dbReference type="PANTHER" id="PTHR31286:SF180">
    <property type="entry name" value="OS10G0362600 PROTEIN"/>
    <property type="match status" value="1"/>
</dbReference>
<protein>
    <recommendedName>
        <fullName evidence="2">DUF4283 domain-containing protein</fullName>
    </recommendedName>
</protein>
<feature type="compositionally biased region" description="Polar residues" evidence="1">
    <location>
        <begin position="412"/>
        <end position="423"/>
    </location>
</feature>
<dbReference type="InterPro" id="IPR025558">
    <property type="entry name" value="DUF4283"/>
</dbReference>
<evidence type="ECO:0000259" key="2">
    <source>
        <dbReference type="Pfam" id="PF14111"/>
    </source>
</evidence>
<dbReference type="Proteomes" id="UP000525078">
    <property type="component" value="Unassembled WGS sequence"/>
</dbReference>
<reference evidence="3 4" key="1">
    <citation type="journal article" date="2020" name="bioRxiv">
        <title>Sequence and annotation of 42 cannabis genomes reveals extensive copy number variation in cannabinoid synthesis and pathogen resistance genes.</title>
        <authorList>
            <person name="Mckernan K.J."/>
            <person name="Helbert Y."/>
            <person name="Kane L.T."/>
            <person name="Ebling H."/>
            <person name="Zhang L."/>
            <person name="Liu B."/>
            <person name="Eaton Z."/>
            <person name="Mclaughlin S."/>
            <person name="Kingan S."/>
            <person name="Baybayan P."/>
            <person name="Concepcion G."/>
            <person name="Jordan M."/>
            <person name="Riva A."/>
            <person name="Barbazuk W."/>
            <person name="Harkins T."/>
        </authorList>
    </citation>
    <scope>NUCLEOTIDE SEQUENCE [LARGE SCALE GENOMIC DNA]</scope>
    <source>
        <strain evidence="4">cv. Jamaican Lion 4</strain>
        <tissue evidence="3">Leaf</tissue>
    </source>
</reference>
<evidence type="ECO:0000313" key="3">
    <source>
        <dbReference type="EMBL" id="KAF4378539.1"/>
    </source>
</evidence>
<dbReference type="InterPro" id="IPR040256">
    <property type="entry name" value="At4g02000-like"/>
</dbReference>
<dbReference type="Pfam" id="PF14111">
    <property type="entry name" value="DUF4283"/>
    <property type="match status" value="1"/>
</dbReference>
<dbReference type="PANTHER" id="PTHR31286">
    <property type="entry name" value="GLYCINE-RICH CELL WALL STRUCTURAL PROTEIN 1.8-LIKE"/>
    <property type="match status" value="1"/>
</dbReference>
<feature type="domain" description="DUF4283" evidence="2">
    <location>
        <begin position="17"/>
        <end position="92"/>
    </location>
</feature>
<feature type="compositionally biased region" description="Basic residues" evidence="1">
    <location>
        <begin position="424"/>
        <end position="434"/>
    </location>
</feature>
<dbReference type="EMBL" id="JAATIP010000073">
    <property type="protein sequence ID" value="KAF4378539.1"/>
    <property type="molecule type" value="Genomic_DNA"/>
</dbReference>
<name>A0A7J6G8W5_CANSA</name>
<proteinExistence type="predicted"/>
<accession>A0A7J6G8W5</accession>